<keyword evidence="2" id="KW-0012">Acyltransferase</keyword>
<dbReference type="GO" id="GO:0016747">
    <property type="term" value="F:acyltransferase activity, transferring groups other than amino-acyl groups"/>
    <property type="evidence" value="ECO:0007669"/>
    <property type="project" value="InterPro"/>
</dbReference>
<dbReference type="SUPFAM" id="SSF55729">
    <property type="entry name" value="Acyl-CoA N-acyltransferases (Nat)"/>
    <property type="match status" value="1"/>
</dbReference>
<evidence type="ECO:0000256" key="2">
    <source>
        <dbReference type="ARBA" id="ARBA00023315"/>
    </source>
</evidence>
<dbReference type="RefSeq" id="WP_093012376.1">
    <property type="nucleotide sequence ID" value="NZ_FOXV01000007.1"/>
</dbReference>
<gene>
    <name evidence="4" type="ORF">SAMN05421853_107150</name>
</gene>
<dbReference type="PANTHER" id="PTHR43877">
    <property type="entry name" value="AMINOALKYLPHOSPHONATE N-ACETYLTRANSFERASE-RELATED-RELATED"/>
    <property type="match status" value="1"/>
</dbReference>
<name>A0A1I5Z1U5_9RHOB</name>
<keyword evidence="1 4" id="KW-0808">Transferase</keyword>
<reference evidence="5" key="1">
    <citation type="submission" date="2016-10" db="EMBL/GenBank/DDBJ databases">
        <authorList>
            <person name="Varghese N."/>
            <person name="Submissions S."/>
        </authorList>
    </citation>
    <scope>NUCLEOTIDE SEQUENCE [LARGE SCALE GENOMIC DNA]</scope>
    <source>
        <strain evidence="5">JCM 10271</strain>
    </source>
</reference>
<evidence type="ECO:0000313" key="5">
    <source>
        <dbReference type="Proteomes" id="UP000243106"/>
    </source>
</evidence>
<dbReference type="PROSITE" id="PS51186">
    <property type="entry name" value="GNAT"/>
    <property type="match status" value="1"/>
</dbReference>
<dbReference type="InterPro" id="IPR050832">
    <property type="entry name" value="Bact_Acetyltransf"/>
</dbReference>
<evidence type="ECO:0000259" key="3">
    <source>
        <dbReference type="PROSITE" id="PS51186"/>
    </source>
</evidence>
<dbReference type="InterPro" id="IPR000182">
    <property type="entry name" value="GNAT_dom"/>
</dbReference>
<dbReference type="CDD" id="cd04301">
    <property type="entry name" value="NAT_SF"/>
    <property type="match status" value="1"/>
</dbReference>
<organism evidence="4 5">
    <name type="scientific">Roseivivax halotolerans</name>
    <dbReference type="NCBI Taxonomy" id="93684"/>
    <lineage>
        <taxon>Bacteria</taxon>
        <taxon>Pseudomonadati</taxon>
        <taxon>Pseudomonadota</taxon>
        <taxon>Alphaproteobacteria</taxon>
        <taxon>Rhodobacterales</taxon>
        <taxon>Roseobacteraceae</taxon>
        <taxon>Roseivivax</taxon>
    </lineage>
</organism>
<sequence>MEIVIAHPSDPSVATVLRQSHALMQALFPPEHNSFLDLDALAAPGITLWAARDYSRVLGTVALMRCDGYGEVKSLFVTEAARGTGLARRLLEHLEGAAAGEGIGLLRLETGNLLDAAARLYTRVGYVRRGPFGEYRENGTSVFYEKPLIRVCS</sequence>
<feature type="domain" description="N-acetyltransferase" evidence="3">
    <location>
        <begin position="1"/>
        <end position="149"/>
    </location>
</feature>
<accession>A0A1I5Z1U5</accession>
<dbReference type="AlphaFoldDB" id="A0A1I5Z1U5"/>
<protein>
    <submittedName>
        <fullName evidence="4">Putative acetyltransferase</fullName>
    </submittedName>
</protein>
<keyword evidence="5" id="KW-1185">Reference proteome</keyword>
<evidence type="ECO:0000256" key="1">
    <source>
        <dbReference type="ARBA" id="ARBA00022679"/>
    </source>
</evidence>
<dbReference type="Pfam" id="PF13508">
    <property type="entry name" value="Acetyltransf_7"/>
    <property type="match status" value="1"/>
</dbReference>
<dbReference type="Proteomes" id="UP000243106">
    <property type="component" value="Unassembled WGS sequence"/>
</dbReference>
<dbReference type="PANTHER" id="PTHR43877:SF5">
    <property type="entry name" value="BLL8307 PROTEIN"/>
    <property type="match status" value="1"/>
</dbReference>
<dbReference type="InterPro" id="IPR016181">
    <property type="entry name" value="Acyl_CoA_acyltransferase"/>
</dbReference>
<proteinExistence type="predicted"/>
<evidence type="ECO:0000313" key="4">
    <source>
        <dbReference type="EMBL" id="SFQ50390.1"/>
    </source>
</evidence>
<dbReference type="EMBL" id="FOXV01000007">
    <property type="protein sequence ID" value="SFQ50390.1"/>
    <property type="molecule type" value="Genomic_DNA"/>
</dbReference>
<dbReference type="Gene3D" id="3.40.630.30">
    <property type="match status" value="1"/>
</dbReference>